<proteinExistence type="predicted"/>
<sequence length="161" mass="18312">MKPQQREHFILIKKAGFDNSERLLSASECANALLDNMLWPLYERTRCQHMVQAGHRVLIYLAGDEADCKHVIAKAEVNGVELWNSAHKKRFPLMLDGVPNRVLILKNVVRFERPVDVRSQLRQLSFIPANHKKWGVALMGGMRSISATDYAILCGEVKDDC</sequence>
<reference evidence="1 2" key="1">
    <citation type="journal article" date="2018" name="Nat. Biotechnol.">
        <title>A standardized bacterial taxonomy based on genome phylogeny substantially revises the tree of life.</title>
        <authorList>
            <person name="Parks D.H."/>
            <person name="Chuvochina M."/>
            <person name="Waite D.W."/>
            <person name="Rinke C."/>
            <person name="Skarshewski A."/>
            <person name="Chaumeil P.A."/>
            <person name="Hugenholtz P."/>
        </authorList>
    </citation>
    <scope>NUCLEOTIDE SEQUENCE [LARGE SCALE GENOMIC DNA]</scope>
    <source>
        <strain evidence="1">UBA11621</strain>
    </source>
</reference>
<accession>A0A358DYX2</accession>
<gene>
    <name evidence="1" type="ORF">DEB45_09355</name>
</gene>
<evidence type="ECO:0000313" key="2">
    <source>
        <dbReference type="Proteomes" id="UP000264779"/>
    </source>
</evidence>
<dbReference type="SUPFAM" id="SSF88697">
    <property type="entry name" value="PUA domain-like"/>
    <property type="match status" value="1"/>
</dbReference>
<name>A0A358DYX2_9ALTE</name>
<evidence type="ECO:0008006" key="3">
    <source>
        <dbReference type="Google" id="ProtNLM"/>
    </source>
</evidence>
<dbReference type="EMBL" id="DONK01000137">
    <property type="protein sequence ID" value="HBU51456.1"/>
    <property type="molecule type" value="Genomic_DNA"/>
</dbReference>
<dbReference type="AlphaFoldDB" id="A0A358DYX2"/>
<comment type="caution">
    <text evidence="1">The sequence shown here is derived from an EMBL/GenBank/DDBJ whole genome shotgun (WGS) entry which is preliminary data.</text>
</comment>
<dbReference type="Proteomes" id="UP000264779">
    <property type="component" value="Unassembled WGS sequence"/>
</dbReference>
<protein>
    <recommendedName>
        <fullName evidence="3">EVE domain-containing protein</fullName>
    </recommendedName>
</protein>
<dbReference type="InterPro" id="IPR015947">
    <property type="entry name" value="PUA-like_sf"/>
</dbReference>
<organism evidence="1 2">
    <name type="scientific">Alteromonas australica</name>
    <dbReference type="NCBI Taxonomy" id="589873"/>
    <lineage>
        <taxon>Bacteria</taxon>
        <taxon>Pseudomonadati</taxon>
        <taxon>Pseudomonadota</taxon>
        <taxon>Gammaproteobacteria</taxon>
        <taxon>Alteromonadales</taxon>
        <taxon>Alteromonadaceae</taxon>
        <taxon>Alteromonas/Salinimonas group</taxon>
        <taxon>Alteromonas</taxon>
    </lineage>
</organism>
<dbReference type="RefSeq" id="WP_273016157.1">
    <property type="nucleotide sequence ID" value="NZ_CALBIY010000041.1"/>
</dbReference>
<dbReference type="Gene3D" id="3.10.590.10">
    <property type="entry name" value="ph1033 like domains"/>
    <property type="match status" value="1"/>
</dbReference>
<evidence type="ECO:0000313" key="1">
    <source>
        <dbReference type="EMBL" id="HBU51456.1"/>
    </source>
</evidence>